<feature type="region of interest" description="Disordered" evidence="1">
    <location>
        <begin position="127"/>
        <end position="151"/>
    </location>
</feature>
<comment type="caution">
    <text evidence="2">The sequence shown here is derived from an EMBL/GenBank/DDBJ whole genome shotgun (WGS) entry which is preliminary data.</text>
</comment>
<evidence type="ECO:0000313" key="2">
    <source>
        <dbReference type="EMBL" id="TNN57653.1"/>
    </source>
</evidence>
<dbReference type="EMBL" id="SRLO01000399">
    <property type="protein sequence ID" value="TNN57653.1"/>
    <property type="molecule type" value="Genomic_DNA"/>
</dbReference>
<sequence length="151" mass="17113">MERLKRRGNGKGIVSSHASSSRKTQRKTLMFRRERKSSVGYLRIENAEAIAEDYWQCCECSGGRLQPNEEEEEMKGAVLQVAKGRRERHRDSIEPQIGRAIIAASKIQMTTMAVTPMAVNDRNKENVANQTECPEGADIKTEFDSTLKREL</sequence>
<keyword evidence="3" id="KW-1185">Reference proteome</keyword>
<name>A0A4Z2GY05_9TELE</name>
<feature type="region of interest" description="Disordered" evidence="1">
    <location>
        <begin position="1"/>
        <end position="32"/>
    </location>
</feature>
<gene>
    <name evidence="2" type="ORF">EYF80_032115</name>
</gene>
<organism evidence="2 3">
    <name type="scientific">Liparis tanakae</name>
    <name type="common">Tanaka's snailfish</name>
    <dbReference type="NCBI Taxonomy" id="230148"/>
    <lineage>
        <taxon>Eukaryota</taxon>
        <taxon>Metazoa</taxon>
        <taxon>Chordata</taxon>
        <taxon>Craniata</taxon>
        <taxon>Vertebrata</taxon>
        <taxon>Euteleostomi</taxon>
        <taxon>Actinopterygii</taxon>
        <taxon>Neopterygii</taxon>
        <taxon>Teleostei</taxon>
        <taxon>Neoteleostei</taxon>
        <taxon>Acanthomorphata</taxon>
        <taxon>Eupercaria</taxon>
        <taxon>Perciformes</taxon>
        <taxon>Cottioidei</taxon>
        <taxon>Cottales</taxon>
        <taxon>Liparidae</taxon>
        <taxon>Liparis</taxon>
    </lineage>
</organism>
<proteinExistence type="predicted"/>
<dbReference type="AlphaFoldDB" id="A0A4Z2GY05"/>
<evidence type="ECO:0000313" key="3">
    <source>
        <dbReference type="Proteomes" id="UP000314294"/>
    </source>
</evidence>
<feature type="compositionally biased region" description="Basic residues" evidence="1">
    <location>
        <begin position="23"/>
        <end position="32"/>
    </location>
</feature>
<dbReference type="Proteomes" id="UP000314294">
    <property type="component" value="Unassembled WGS sequence"/>
</dbReference>
<protein>
    <submittedName>
        <fullName evidence="2">Uncharacterized protein</fullName>
    </submittedName>
</protein>
<accession>A0A4Z2GY05</accession>
<evidence type="ECO:0000256" key="1">
    <source>
        <dbReference type="SAM" id="MobiDB-lite"/>
    </source>
</evidence>
<feature type="compositionally biased region" description="Basic and acidic residues" evidence="1">
    <location>
        <begin position="137"/>
        <end position="151"/>
    </location>
</feature>
<reference evidence="2 3" key="1">
    <citation type="submission" date="2019-03" db="EMBL/GenBank/DDBJ databases">
        <title>First draft genome of Liparis tanakae, snailfish: a comprehensive survey of snailfish specific genes.</title>
        <authorList>
            <person name="Kim W."/>
            <person name="Song I."/>
            <person name="Jeong J.-H."/>
            <person name="Kim D."/>
            <person name="Kim S."/>
            <person name="Ryu S."/>
            <person name="Song J.Y."/>
            <person name="Lee S.K."/>
        </authorList>
    </citation>
    <scope>NUCLEOTIDE SEQUENCE [LARGE SCALE GENOMIC DNA]</scope>
    <source>
        <tissue evidence="2">Muscle</tissue>
    </source>
</reference>